<proteinExistence type="predicted"/>
<dbReference type="Proteomes" id="UP001234178">
    <property type="component" value="Unassembled WGS sequence"/>
</dbReference>
<keyword evidence="2" id="KW-1185">Reference proteome</keyword>
<name>A0ABQ9YNL5_9CRUS</name>
<dbReference type="EMBL" id="JAOYFB010000001">
    <property type="protein sequence ID" value="KAK4002208.1"/>
    <property type="molecule type" value="Genomic_DNA"/>
</dbReference>
<evidence type="ECO:0000313" key="1">
    <source>
        <dbReference type="EMBL" id="KAK4002208.1"/>
    </source>
</evidence>
<accession>A0ABQ9YNL5</accession>
<sequence>MVSTDDLIEAKRVFFSSVWVLQGASYLSVARNSLITGPARSGRGGEKDNTGVKEEITPRYAKGKCAV</sequence>
<gene>
    <name evidence="1" type="ORF">OUZ56_004051</name>
</gene>
<organism evidence="1 2">
    <name type="scientific">Daphnia magna</name>
    <dbReference type="NCBI Taxonomy" id="35525"/>
    <lineage>
        <taxon>Eukaryota</taxon>
        <taxon>Metazoa</taxon>
        <taxon>Ecdysozoa</taxon>
        <taxon>Arthropoda</taxon>
        <taxon>Crustacea</taxon>
        <taxon>Branchiopoda</taxon>
        <taxon>Diplostraca</taxon>
        <taxon>Cladocera</taxon>
        <taxon>Anomopoda</taxon>
        <taxon>Daphniidae</taxon>
        <taxon>Daphnia</taxon>
    </lineage>
</organism>
<comment type="caution">
    <text evidence="1">The sequence shown here is derived from an EMBL/GenBank/DDBJ whole genome shotgun (WGS) entry which is preliminary data.</text>
</comment>
<protein>
    <submittedName>
        <fullName evidence="1">Uncharacterized protein</fullName>
    </submittedName>
</protein>
<reference evidence="1 2" key="1">
    <citation type="journal article" date="2023" name="Nucleic Acids Res.">
        <title>The hologenome of Daphnia magna reveals possible DNA methylation and microbiome-mediated evolution of the host genome.</title>
        <authorList>
            <person name="Chaturvedi A."/>
            <person name="Li X."/>
            <person name="Dhandapani V."/>
            <person name="Marshall H."/>
            <person name="Kissane S."/>
            <person name="Cuenca-Cambronero M."/>
            <person name="Asole G."/>
            <person name="Calvet F."/>
            <person name="Ruiz-Romero M."/>
            <person name="Marangio P."/>
            <person name="Guigo R."/>
            <person name="Rago D."/>
            <person name="Mirbahai L."/>
            <person name="Eastwood N."/>
            <person name="Colbourne J.K."/>
            <person name="Zhou J."/>
            <person name="Mallon E."/>
            <person name="Orsini L."/>
        </authorList>
    </citation>
    <scope>NUCLEOTIDE SEQUENCE [LARGE SCALE GENOMIC DNA]</scope>
    <source>
        <strain evidence="1">LRV0_1</strain>
    </source>
</reference>
<evidence type="ECO:0000313" key="2">
    <source>
        <dbReference type="Proteomes" id="UP001234178"/>
    </source>
</evidence>